<reference evidence="2 3" key="1">
    <citation type="submission" date="2023-07" db="EMBL/GenBank/DDBJ databases">
        <title>Comparative genomics of wheat-associated soil bacteria to identify genetic determinants of phenazine resistance.</title>
        <authorList>
            <person name="Mouncey N."/>
        </authorList>
    </citation>
    <scope>NUCLEOTIDE SEQUENCE [LARGE SCALE GENOMIC DNA]</scope>
    <source>
        <strain evidence="2 3">W1I3</strain>
    </source>
</reference>
<proteinExistence type="predicted"/>
<keyword evidence="3" id="KW-1185">Reference proteome</keyword>
<protein>
    <submittedName>
        <fullName evidence="2">Quinol monooxygenase YgiN</fullName>
    </submittedName>
</protein>
<dbReference type="Pfam" id="PF03992">
    <property type="entry name" value="ABM"/>
    <property type="match status" value="1"/>
</dbReference>
<gene>
    <name evidence="2" type="ORF">QFZ36_001206</name>
</gene>
<organism evidence="2 3">
    <name type="scientific">Pseudarthrobacter siccitolerans</name>
    <dbReference type="NCBI Taxonomy" id="861266"/>
    <lineage>
        <taxon>Bacteria</taxon>
        <taxon>Bacillati</taxon>
        <taxon>Actinomycetota</taxon>
        <taxon>Actinomycetes</taxon>
        <taxon>Micrococcales</taxon>
        <taxon>Micrococcaceae</taxon>
        <taxon>Pseudarthrobacter</taxon>
    </lineage>
</organism>
<dbReference type="RefSeq" id="WP_306634722.1">
    <property type="nucleotide sequence ID" value="NZ_JAUSXB010000001.1"/>
</dbReference>
<dbReference type="InterPro" id="IPR011008">
    <property type="entry name" value="Dimeric_a/b-barrel"/>
</dbReference>
<dbReference type="GO" id="GO:0004497">
    <property type="term" value="F:monooxygenase activity"/>
    <property type="evidence" value="ECO:0007669"/>
    <property type="project" value="UniProtKB-KW"/>
</dbReference>
<evidence type="ECO:0000313" key="3">
    <source>
        <dbReference type="Proteomes" id="UP001236806"/>
    </source>
</evidence>
<dbReference type="PROSITE" id="PS51725">
    <property type="entry name" value="ABM"/>
    <property type="match status" value="1"/>
</dbReference>
<dbReference type="SUPFAM" id="SSF54909">
    <property type="entry name" value="Dimeric alpha+beta barrel"/>
    <property type="match status" value="1"/>
</dbReference>
<sequence length="132" mass="14724">MTATSDDLPLQSDVPALGRGVVVGRFYTSGRWSVKPGHEEAFATAFAESGVKDVDPPIRGLLQRPRLLRDLKQPGSYLSYAVWESREAIDEFRSRPDFPAMIARMQEHLDDMQISTLELVLGEELTDMGLDS</sequence>
<evidence type="ECO:0000313" key="2">
    <source>
        <dbReference type="EMBL" id="MDQ0673645.1"/>
    </source>
</evidence>
<dbReference type="Gene3D" id="3.30.70.100">
    <property type="match status" value="1"/>
</dbReference>
<dbReference type="Proteomes" id="UP001236806">
    <property type="component" value="Unassembled WGS sequence"/>
</dbReference>
<keyword evidence="2" id="KW-0560">Oxidoreductase</keyword>
<dbReference type="InterPro" id="IPR007138">
    <property type="entry name" value="ABM_dom"/>
</dbReference>
<evidence type="ECO:0000259" key="1">
    <source>
        <dbReference type="PROSITE" id="PS51725"/>
    </source>
</evidence>
<keyword evidence="2" id="KW-0503">Monooxygenase</keyword>
<accession>A0ABU0PI60</accession>
<name>A0ABU0PI60_9MICC</name>
<feature type="domain" description="ABM" evidence="1">
    <location>
        <begin position="26"/>
        <end position="117"/>
    </location>
</feature>
<comment type="caution">
    <text evidence="2">The sequence shown here is derived from an EMBL/GenBank/DDBJ whole genome shotgun (WGS) entry which is preliminary data.</text>
</comment>
<dbReference type="EMBL" id="JAUSXB010000001">
    <property type="protein sequence ID" value="MDQ0673645.1"/>
    <property type="molecule type" value="Genomic_DNA"/>
</dbReference>